<evidence type="ECO:0000259" key="21">
    <source>
        <dbReference type="PROSITE" id="PS50113"/>
    </source>
</evidence>
<dbReference type="eggNOG" id="COG3829">
    <property type="taxonomic scope" value="Bacteria"/>
</dbReference>
<dbReference type="SUPFAM" id="SSF47384">
    <property type="entry name" value="Homodimeric domain of signal transducing histidine kinase"/>
    <property type="match status" value="1"/>
</dbReference>
<keyword evidence="9 22" id="KW-0418">Kinase</keyword>
<keyword evidence="8" id="KW-0547">Nucleotide-binding</keyword>
<evidence type="ECO:0000313" key="22">
    <source>
        <dbReference type="EMBL" id="ABW26222.1"/>
    </source>
</evidence>
<feature type="domain" description="PAC" evidence="21">
    <location>
        <begin position="1827"/>
        <end position="1879"/>
    </location>
</feature>
<proteinExistence type="inferred from homology"/>
<feature type="domain" description="Histidine kinase" evidence="18">
    <location>
        <begin position="2310"/>
        <end position="2530"/>
    </location>
</feature>
<dbReference type="InterPro" id="IPR003594">
    <property type="entry name" value="HATPase_dom"/>
</dbReference>
<feature type="domain" description="PAS" evidence="20">
    <location>
        <begin position="1880"/>
        <end position="1951"/>
    </location>
</feature>
<evidence type="ECO:0000256" key="10">
    <source>
        <dbReference type="ARBA" id="ARBA00022840"/>
    </source>
</evidence>
<feature type="coiled-coil region" evidence="16">
    <location>
        <begin position="2251"/>
        <end position="2310"/>
    </location>
</feature>
<dbReference type="CDD" id="cd00082">
    <property type="entry name" value="HisKA"/>
    <property type="match status" value="1"/>
</dbReference>
<dbReference type="Pfam" id="PF13191">
    <property type="entry name" value="AAA_16"/>
    <property type="match status" value="1"/>
</dbReference>
<dbReference type="PROSITE" id="PS50113">
    <property type="entry name" value="PAC"/>
    <property type="match status" value="4"/>
</dbReference>
<dbReference type="GO" id="GO:0016020">
    <property type="term" value="C:membrane"/>
    <property type="evidence" value="ECO:0007669"/>
    <property type="project" value="UniProtKB-SubCell"/>
</dbReference>
<dbReference type="InterPro" id="IPR041664">
    <property type="entry name" value="AAA_16"/>
</dbReference>
<dbReference type="InterPro" id="IPR035965">
    <property type="entry name" value="PAS-like_dom_sf"/>
</dbReference>
<dbReference type="eggNOG" id="COG2202">
    <property type="taxonomic scope" value="Bacteria"/>
</dbReference>
<dbReference type="InterPro" id="IPR001789">
    <property type="entry name" value="Sig_transdc_resp-reg_receiver"/>
</dbReference>
<dbReference type="SUPFAM" id="SSF52540">
    <property type="entry name" value="P-loop containing nucleoside triphosphate hydrolases"/>
    <property type="match status" value="1"/>
</dbReference>
<evidence type="ECO:0000259" key="18">
    <source>
        <dbReference type="PROSITE" id="PS50109"/>
    </source>
</evidence>
<dbReference type="Pfam" id="PF00989">
    <property type="entry name" value="PAS"/>
    <property type="match status" value="1"/>
</dbReference>
<dbReference type="STRING" id="329726.AM1_1185"/>
<dbReference type="GO" id="GO:0006355">
    <property type="term" value="P:regulation of DNA-templated transcription"/>
    <property type="evidence" value="ECO:0007669"/>
    <property type="project" value="InterPro"/>
</dbReference>
<dbReference type="eggNOG" id="COG2203">
    <property type="taxonomic scope" value="Bacteria"/>
</dbReference>
<keyword evidence="7" id="KW-0812">Transmembrane</keyword>
<dbReference type="InterPro" id="IPR001610">
    <property type="entry name" value="PAC"/>
</dbReference>
<dbReference type="InterPro" id="IPR000700">
    <property type="entry name" value="PAS-assoc_C"/>
</dbReference>
<dbReference type="SMART" id="SM00091">
    <property type="entry name" value="PAS"/>
    <property type="match status" value="6"/>
</dbReference>
<comment type="subcellular location">
    <subcellularLocation>
        <location evidence="2">Membrane</location>
    </subcellularLocation>
</comment>
<dbReference type="InterPro" id="IPR053159">
    <property type="entry name" value="Hybrid_Histidine_Kinase"/>
</dbReference>
<evidence type="ECO:0000259" key="19">
    <source>
        <dbReference type="PROSITE" id="PS50110"/>
    </source>
</evidence>
<dbReference type="InterPro" id="IPR036097">
    <property type="entry name" value="HisK_dim/P_sf"/>
</dbReference>
<name>B0C306_ACAM1</name>
<dbReference type="Pfam" id="PF02518">
    <property type="entry name" value="HATPase_c"/>
    <property type="match status" value="1"/>
</dbReference>
<evidence type="ECO:0000256" key="12">
    <source>
        <dbReference type="ARBA" id="ARBA00023012"/>
    </source>
</evidence>
<dbReference type="PROSITE" id="PS50109">
    <property type="entry name" value="HIS_KIN"/>
    <property type="match status" value="1"/>
</dbReference>
<keyword evidence="11" id="KW-1133">Transmembrane helix</keyword>
<dbReference type="SUPFAM" id="SSF52172">
    <property type="entry name" value="CheY-like"/>
    <property type="match status" value="1"/>
</dbReference>
<dbReference type="InterPro" id="IPR000014">
    <property type="entry name" value="PAS"/>
</dbReference>
<dbReference type="InterPro" id="IPR011009">
    <property type="entry name" value="Kinase-like_dom_sf"/>
</dbReference>
<dbReference type="Pfam" id="PF13426">
    <property type="entry name" value="PAS_9"/>
    <property type="match status" value="1"/>
</dbReference>
<keyword evidence="13" id="KW-0472">Membrane</keyword>
<dbReference type="EMBL" id="CP000828">
    <property type="protein sequence ID" value="ABW26222.1"/>
    <property type="molecule type" value="Genomic_DNA"/>
</dbReference>
<keyword evidence="5 15" id="KW-0597">Phosphoprotein</keyword>
<dbReference type="PANTHER" id="PTHR43642">
    <property type="entry name" value="HYBRID SIGNAL TRANSDUCTION HISTIDINE KINASE G"/>
    <property type="match status" value="1"/>
</dbReference>
<dbReference type="Gene3D" id="1.10.287.130">
    <property type="match status" value="1"/>
</dbReference>
<evidence type="ECO:0000256" key="1">
    <source>
        <dbReference type="ARBA" id="ARBA00000085"/>
    </source>
</evidence>
<keyword evidence="10" id="KW-0067">ATP-binding</keyword>
<keyword evidence="12" id="KW-0902">Two-component regulatory system</keyword>
<reference evidence="22 23" key="1">
    <citation type="journal article" date="2008" name="Proc. Natl. Acad. Sci. U.S.A.">
        <title>Niche adaptation and genome expansion in the chlorophyll d-producing cyanobacterium Acaryochloris marina.</title>
        <authorList>
            <person name="Swingley W.D."/>
            <person name="Chen M."/>
            <person name="Cheung P.C."/>
            <person name="Conrad A.L."/>
            <person name="Dejesa L.C."/>
            <person name="Hao J."/>
            <person name="Honchak B.M."/>
            <person name="Karbach L.E."/>
            <person name="Kurdoglu A."/>
            <person name="Lahiri S."/>
            <person name="Mastrian S.D."/>
            <person name="Miyashita H."/>
            <person name="Page L."/>
            <person name="Ramakrishna P."/>
            <person name="Satoh S."/>
            <person name="Sattley W.M."/>
            <person name="Shimada Y."/>
            <person name="Taylor H.L."/>
            <person name="Tomo T."/>
            <person name="Tsuchiya T."/>
            <person name="Wang Z.T."/>
            <person name="Raymond J."/>
            <person name="Mimuro M."/>
            <person name="Blankenship R.E."/>
            <person name="Touchman J.W."/>
        </authorList>
    </citation>
    <scope>NUCLEOTIDE SEQUENCE [LARGE SCALE GENOMIC DNA]</scope>
    <source>
        <strain evidence="23">MBIC 11017</strain>
    </source>
</reference>
<evidence type="ECO:0000256" key="4">
    <source>
        <dbReference type="ARBA" id="ARBA00012438"/>
    </source>
</evidence>
<dbReference type="eggNOG" id="COG0515">
    <property type="taxonomic scope" value="Bacteria"/>
</dbReference>
<dbReference type="SUPFAM" id="SSF55785">
    <property type="entry name" value="PYP-like sensor domain (PAS domain)"/>
    <property type="match status" value="6"/>
</dbReference>
<feature type="modified residue" description="4-aspartylphosphate" evidence="15">
    <location>
        <position position="2604"/>
    </location>
</feature>
<dbReference type="InterPro" id="IPR027417">
    <property type="entry name" value="P-loop_NTPase"/>
</dbReference>
<keyword evidence="22" id="KW-0723">Serine/threonine-protein kinase</keyword>
<feature type="domain" description="PAS" evidence="20">
    <location>
        <begin position="1749"/>
        <end position="1824"/>
    </location>
</feature>
<dbReference type="InterPro" id="IPR005467">
    <property type="entry name" value="His_kinase_dom"/>
</dbReference>
<dbReference type="Pfam" id="PF08447">
    <property type="entry name" value="PAS_3"/>
    <property type="match status" value="3"/>
</dbReference>
<dbReference type="eggNOG" id="COG3706">
    <property type="taxonomic scope" value="Bacteria"/>
</dbReference>
<comment type="similarity">
    <text evidence="3">In the N-terminal section; belongs to the phytochrome family.</text>
</comment>
<dbReference type="GO" id="GO:0000155">
    <property type="term" value="F:phosphorelay sensor kinase activity"/>
    <property type="evidence" value="ECO:0007669"/>
    <property type="project" value="InterPro"/>
</dbReference>
<dbReference type="Pfam" id="PF00072">
    <property type="entry name" value="Response_reg"/>
    <property type="match status" value="1"/>
</dbReference>
<dbReference type="InterPro" id="IPR004358">
    <property type="entry name" value="Sig_transdc_His_kin-like_C"/>
</dbReference>
<dbReference type="PROSITE" id="PS50112">
    <property type="entry name" value="PAS"/>
    <property type="match status" value="6"/>
</dbReference>
<dbReference type="InterPro" id="IPR011006">
    <property type="entry name" value="CheY-like_superfamily"/>
</dbReference>
<dbReference type="GO" id="GO:0009882">
    <property type="term" value="F:blue light photoreceptor activity"/>
    <property type="evidence" value="ECO:0007669"/>
    <property type="project" value="UniProtKB-ARBA"/>
</dbReference>
<protein>
    <recommendedName>
        <fullName evidence="14">Circadian input-output histidine kinase CikA</fullName>
        <ecNumber evidence="4">2.7.13.3</ecNumber>
    </recommendedName>
</protein>
<dbReference type="InterPro" id="IPR003661">
    <property type="entry name" value="HisK_dim/P_dom"/>
</dbReference>
<evidence type="ECO:0000256" key="2">
    <source>
        <dbReference type="ARBA" id="ARBA00004370"/>
    </source>
</evidence>
<dbReference type="SUPFAM" id="SSF56112">
    <property type="entry name" value="Protein kinase-like (PK-like)"/>
    <property type="match status" value="1"/>
</dbReference>
<feature type="domain" description="PAS" evidence="20">
    <location>
        <begin position="1528"/>
        <end position="1576"/>
    </location>
</feature>
<dbReference type="SUPFAM" id="SSF55874">
    <property type="entry name" value="ATPase domain of HSP90 chaperone/DNA topoisomerase II/histidine kinase"/>
    <property type="match status" value="1"/>
</dbReference>
<dbReference type="SMART" id="SM00086">
    <property type="entry name" value="PAC"/>
    <property type="match status" value="6"/>
</dbReference>
<dbReference type="NCBIfam" id="TIGR00229">
    <property type="entry name" value="sensory_box"/>
    <property type="match status" value="5"/>
</dbReference>
<evidence type="ECO:0000256" key="3">
    <source>
        <dbReference type="ARBA" id="ARBA00006402"/>
    </source>
</evidence>
<evidence type="ECO:0000259" key="20">
    <source>
        <dbReference type="PROSITE" id="PS50112"/>
    </source>
</evidence>
<dbReference type="Proteomes" id="UP000000268">
    <property type="component" value="Chromosome"/>
</dbReference>
<dbReference type="Pfam" id="PF01590">
    <property type="entry name" value="GAF"/>
    <property type="match status" value="1"/>
</dbReference>
<dbReference type="CDD" id="cd00130">
    <property type="entry name" value="PAS"/>
    <property type="match status" value="6"/>
</dbReference>
<evidence type="ECO:0000256" key="13">
    <source>
        <dbReference type="ARBA" id="ARBA00023136"/>
    </source>
</evidence>
<evidence type="ECO:0000313" key="23">
    <source>
        <dbReference type="Proteomes" id="UP000000268"/>
    </source>
</evidence>
<dbReference type="Gene3D" id="3.40.50.2300">
    <property type="match status" value="1"/>
</dbReference>
<dbReference type="FunFam" id="1.10.287.130:FF:000004">
    <property type="entry name" value="Ethylene receptor 1"/>
    <property type="match status" value="1"/>
</dbReference>
<dbReference type="CDD" id="cd16922">
    <property type="entry name" value="HATPase_EvgS-ArcB-TorS-like"/>
    <property type="match status" value="1"/>
</dbReference>
<evidence type="ECO:0000256" key="11">
    <source>
        <dbReference type="ARBA" id="ARBA00022989"/>
    </source>
</evidence>
<dbReference type="Pfam" id="PF00512">
    <property type="entry name" value="HisKA"/>
    <property type="match status" value="1"/>
</dbReference>
<dbReference type="CDD" id="cd14014">
    <property type="entry name" value="STKc_PknB_like"/>
    <property type="match status" value="1"/>
</dbReference>
<dbReference type="eggNOG" id="COG0457">
    <property type="taxonomic scope" value="Bacteria"/>
</dbReference>
<evidence type="ECO:0000256" key="8">
    <source>
        <dbReference type="ARBA" id="ARBA00022741"/>
    </source>
</evidence>
<dbReference type="InterPro" id="IPR036890">
    <property type="entry name" value="HATPase_C_sf"/>
</dbReference>
<dbReference type="Pfam" id="PF00069">
    <property type="entry name" value="Pkinase"/>
    <property type="match status" value="1"/>
</dbReference>
<keyword evidence="23" id="KW-1185">Reference proteome</keyword>
<dbReference type="SMART" id="SM00220">
    <property type="entry name" value="S_TKc"/>
    <property type="match status" value="1"/>
</dbReference>
<dbReference type="Gene3D" id="3.30.200.20">
    <property type="entry name" value="Phosphorylase Kinase, domain 1"/>
    <property type="match status" value="1"/>
</dbReference>
<dbReference type="InterPro" id="IPR000719">
    <property type="entry name" value="Prot_kinase_dom"/>
</dbReference>
<feature type="domain" description="PAS" evidence="20">
    <location>
        <begin position="2008"/>
        <end position="2087"/>
    </location>
</feature>
<dbReference type="InterPro" id="IPR013655">
    <property type="entry name" value="PAS_fold_3"/>
</dbReference>
<dbReference type="GO" id="GO:0005524">
    <property type="term" value="F:ATP binding"/>
    <property type="evidence" value="ECO:0007669"/>
    <property type="project" value="UniProtKB-KW"/>
</dbReference>
<dbReference type="Gene3D" id="3.40.50.300">
    <property type="entry name" value="P-loop containing nucleotide triphosphate hydrolases"/>
    <property type="match status" value="1"/>
</dbReference>
<comment type="catalytic activity">
    <reaction evidence="1">
        <text>ATP + protein L-histidine = ADP + protein N-phospho-L-histidine.</text>
        <dbReference type="EC" id="2.7.13.3"/>
    </reaction>
</comment>
<dbReference type="PROSITE" id="PS00108">
    <property type="entry name" value="PROTEIN_KINASE_ST"/>
    <property type="match status" value="1"/>
</dbReference>
<dbReference type="PROSITE" id="PS50011">
    <property type="entry name" value="PROTEIN_KINASE_DOM"/>
    <property type="match status" value="1"/>
</dbReference>
<dbReference type="Gene3D" id="1.10.510.10">
    <property type="entry name" value="Transferase(Phosphotransferase) domain 1"/>
    <property type="match status" value="1"/>
</dbReference>
<feature type="domain" description="PAC" evidence="21">
    <location>
        <begin position="1955"/>
        <end position="2007"/>
    </location>
</feature>
<evidence type="ECO:0000256" key="15">
    <source>
        <dbReference type="PROSITE-ProRule" id="PRU00169"/>
    </source>
</evidence>
<sequence>MRLTPSARLSGYTPLEMLHEGQKTQVYRALRVTDQQPVVIKTTPPQVILRFSDHLAFRNQFTISQNLDHPGIITTYGLESYDQTYALVMEDIQGIPLSQFLQSSVSLKDGLNIALQLADVLHYLGQQRVLHKDIKPANILIHPQTLQVKLIDFGIASLLPKETQELKNPNALEGTLAYMAPEQTGRMNRGIDFRSDFYGLGITLFELFAAQLPFQADEPMAWLHCHIAQVPPSLTQFGIPEVVASIVAKLLAKNAEDRYQSALGLKYDLEQCLTRLSEQDRIEPFEVGQRDVCDRFLIPDKLYGREAEVQALLDAFDRVAHGRAELMLVAGFSGIGKTAVVNEVHKPITQKNGYFIKGKFDQFKRSTPFAAFVEALRSLVKQLLGESDFVLAQWRTRILKVVGNNGQLLIDVIPELETLIGTQPTVSELEGSAAQNRFNLVLSNFIQAFTTPDHPLVLFLDDLQWADLASLKLLQVLMESHGYLLVIGAYRDNEVTAGHSLIHTLDTLSTQSVAVTSLTLAPLAPGDIKRLVAESLKCAVVVAEPLAHLVFQKTQGNPFFATQFLQSLHQDQLIQFDFKQGCWQCDLSQIELLSLTDDVVTFMVQQLQKLPLGTQTVLQVAACIGTQFDLHTLATACDEDPTEAAISIWAALQAGLVIPATQTYKFFHSSCHSHTASCSELNGIDGTVTYRFLHDRVQQAAYALIDTTEKLQTHLSIGRLLLNDTPDIQGSSELLNIVNQFNVAASIIDDPQERQQLAQMNLWAGQKARQNTAFQSALDYSLQGIDFLANNPWEQQYEWALALYNIAAETAQLTANPNFNLYVKTVLDHATHSLDSCAVQKTEVANLIALGDLLGAVDLCIEVLRKLGVDLNQNVSEIQAGLSVLKTEAQLRFRDPASLENLPHLCDRKIEHILGFLNTLVSVSYLTYPNLYVVVGAKLVELSYRYGNSQYSCTGYTILGVLLTAVFNRIPRGIQYGKAAEAIIDQFQSDYQKCSVWFSCLVGIQHRHTPIRQLEAIHHQGYEIGVNSGNFEYAAWHLMMEGLTLYYAGANLEEVDRRVVKNRDIIASLKQEVPSNFNNRTGQCALNLLGATSHPLDFKGSHFNDEQFTEECRQSAYIVGITGLNVEKLILCYLFGEFEQAMVMVDRCQEKIKAVTGQFYTCLFHFYSALTLLTTASEQHSKPLNKRIQKHHSELQVWAKYGPMNAAHKWSLVEAEQLRCLGQYQQAMDYYDQAIAGARENQFTQEEALANELAAKFYGEWGKTKIAATYLQEAYSCYARWGAKAKIDALEQRYPDLLRPILQQSAPSLNPLETLTGFTGPKLSIHSSGPTAAPHANLNTALDFAAIFQGAQTLSKSLHLEELLEKLTQMMLQNSGADRLALLLPEADGALLVRVSATPEQTQLTSTPLADHLDLPVQLIQYVKNTQETLVVDDLATDLPILDDFLQQSQPRSLLCLPILYQSHLRGLLYLQNRNMAGVFTRDRVTVLNFLCSQAAISLENARLFESLALKSSIIESAVDGMAILEGGKFIYLNQFHTTLFGYEPNELLGQSWEKLYSPAEVQLFQEIAFPILAKTGRWSGEATAIRKDGSSLDEEVSLFLLDNGKLICICRDISDRKIAEANSRLLASVVESSNDVIVTKNLEGIITSWNQAATDLFGYSEAEAIGQSILMLFPPDRHHEETHILTCLKNKKSVENFETVRLHKQGYPIDISVTISPLVNSQGKVIGASKIVRDIRERKIAEVALRQSESKFRNLLTNLDGVVYRCQNDAHWTMEFMSDAVTALSGYPVADFIDNRHRSYASIIHPGDVEWVDQVINEQLTHHQPFSLEYRVIHRDGSIRWVTEKGKGIFNADHQLQHLEGVIFDISDRKHTELALQLSEARANAAFDQAALGIVEVNNQTGKISRVNNYMCDLLGYSRLELLQKTVADITHPDDLSESYQLMQLLQRGKIGNFTTEERYLRQDGGIIWSSTTVTLVEMGNGEAQYSLGMIQDISDRKAAELALKDSQAQFRRMTENVPGMIYRYVFHPDGQNELTYISSQVREIFEIEPEVALQDASKLWERVHPDDLAFVQSEIQGFHETLQSTPIECRLLLPQKGLCWIQLIARIERLDNGDTVWDGVALDISDRKAAEANLRFSEQRFRRAIEDAPFPIMLHAEDGEVLQINTTWTELTGYTHPEIPSTAAWAERAYGKDAARVLKEVMAKKYTLTSRWEEGEFTIQTKNGDQCRWQFSSAPLGVLPDGRRIVISMAVDVTQRRQTEDELEQANQQLAEYSHTLEQRVEERTQALQIAKEQADSANQAKSEFLANMSHELRTPLNGILGYAQILNRSTTLIDKERDGIKVIHQCGSHLLSLIDDILDLAKIEARKLELVPVDTYLPAVLHSVVEICKIKAQQKGIDFVYAPKDLPIGVRVDEKCLRQVLINLLGNAVKFTDNGTVTLNVEVLSTSNQEASLLFQVMDTGIGIAETDLSKLFDAFEQVGARDRRAEGTGLGLAISQRIVQLMGHSIEVKSQVGIGSQFSFRLDLPLTENKVQRQSILNNHDRIIGYQGERKRILVVDDHENNVAMLCNLLEPLGFKVDVAHNGLEALDKLNHRPDLVLTDLSMPVMDGFELLRHIRADADLQTLKFIVSSASVDPVYQQQALEVGSDAFLAKPIDTQALFQAFSEQLNLDWIYEALTPAPQQMEVASSEIVSEVTSTVKFASTADQLSLIKDQRVLPDIDGERSSPVILNTPAREKTPHLNGVYPPKETIERLVGMANKGSIFEIKDELLNIQLSNPKYQLFCHKISHWTDHFELNKIQAFLQDAYENYQDHT</sequence>
<dbReference type="HOGENOM" id="CLU_000445_34_2_3"/>
<feature type="domain" description="Response regulatory" evidence="19">
    <location>
        <begin position="2556"/>
        <end position="2671"/>
    </location>
</feature>
<feature type="domain" description="PAS" evidence="20">
    <location>
        <begin position="2139"/>
        <end position="2181"/>
    </location>
</feature>
<dbReference type="PRINTS" id="PR00344">
    <property type="entry name" value="BCTRLSENSOR"/>
</dbReference>
<organism evidence="22 23">
    <name type="scientific">Acaryochloris marina (strain MBIC 11017)</name>
    <dbReference type="NCBI Taxonomy" id="329726"/>
    <lineage>
        <taxon>Bacteria</taxon>
        <taxon>Bacillati</taxon>
        <taxon>Cyanobacteriota</taxon>
        <taxon>Cyanophyceae</taxon>
        <taxon>Acaryochloridales</taxon>
        <taxon>Acaryochloridaceae</taxon>
        <taxon>Acaryochloris</taxon>
    </lineage>
</organism>
<feature type="domain" description="Protein kinase" evidence="17">
    <location>
        <begin position="12"/>
        <end position="273"/>
    </location>
</feature>
<evidence type="ECO:0000256" key="6">
    <source>
        <dbReference type="ARBA" id="ARBA00022679"/>
    </source>
</evidence>
<dbReference type="CDD" id="cd17546">
    <property type="entry name" value="REC_hyHK_CKI1_RcsC-like"/>
    <property type="match status" value="1"/>
</dbReference>
<dbReference type="SMART" id="SM00387">
    <property type="entry name" value="HATPase_c"/>
    <property type="match status" value="1"/>
</dbReference>
<dbReference type="eggNOG" id="COG3899">
    <property type="taxonomic scope" value="Bacteria"/>
</dbReference>
<evidence type="ECO:0000256" key="5">
    <source>
        <dbReference type="ARBA" id="ARBA00022553"/>
    </source>
</evidence>
<evidence type="ECO:0000256" key="16">
    <source>
        <dbReference type="SAM" id="Coils"/>
    </source>
</evidence>
<dbReference type="GO" id="GO:0004674">
    <property type="term" value="F:protein serine/threonine kinase activity"/>
    <property type="evidence" value="ECO:0007669"/>
    <property type="project" value="UniProtKB-KW"/>
</dbReference>
<dbReference type="SMART" id="SM00448">
    <property type="entry name" value="REC"/>
    <property type="match status" value="1"/>
</dbReference>
<dbReference type="SUPFAM" id="SSF48452">
    <property type="entry name" value="TPR-like"/>
    <property type="match status" value="1"/>
</dbReference>
<dbReference type="InterPro" id="IPR003018">
    <property type="entry name" value="GAF"/>
</dbReference>
<evidence type="ECO:0000256" key="7">
    <source>
        <dbReference type="ARBA" id="ARBA00022692"/>
    </source>
</evidence>
<dbReference type="Gene3D" id="3.30.565.10">
    <property type="entry name" value="Histidine kinase-like ATPase, C-terminal domain"/>
    <property type="match status" value="1"/>
</dbReference>
<dbReference type="PANTHER" id="PTHR43642:SF1">
    <property type="entry name" value="HYBRID SIGNAL TRANSDUCTION HISTIDINE KINASE G"/>
    <property type="match status" value="1"/>
</dbReference>
<keyword evidence="6" id="KW-0808">Transferase</keyword>
<dbReference type="InterPro" id="IPR008271">
    <property type="entry name" value="Ser/Thr_kinase_AS"/>
</dbReference>
<dbReference type="SMART" id="SM00065">
    <property type="entry name" value="GAF"/>
    <property type="match status" value="1"/>
</dbReference>
<accession>B0C306</accession>
<dbReference type="SMART" id="SM00388">
    <property type="entry name" value="HisKA"/>
    <property type="match status" value="1"/>
</dbReference>
<dbReference type="eggNOG" id="COG2205">
    <property type="taxonomic scope" value="Bacteria"/>
</dbReference>
<evidence type="ECO:0000259" key="17">
    <source>
        <dbReference type="PROSITE" id="PS50011"/>
    </source>
</evidence>
<dbReference type="Gene3D" id="3.30.450.20">
    <property type="entry name" value="PAS domain"/>
    <property type="match status" value="6"/>
</dbReference>
<dbReference type="FunFam" id="3.30.565.10:FF:000010">
    <property type="entry name" value="Sensor histidine kinase RcsC"/>
    <property type="match status" value="1"/>
</dbReference>
<dbReference type="RefSeq" id="WP_012161771.1">
    <property type="nucleotide sequence ID" value="NC_009925.1"/>
</dbReference>
<dbReference type="Gene3D" id="3.30.450.40">
    <property type="match status" value="1"/>
</dbReference>
<keyword evidence="16" id="KW-0175">Coiled coil</keyword>
<dbReference type="KEGG" id="amr:AM1_1185"/>
<dbReference type="SUPFAM" id="SSF55781">
    <property type="entry name" value="GAF domain-like"/>
    <property type="match status" value="1"/>
</dbReference>
<gene>
    <name evidence="22" type="ordered locus">AM1_1185</name>
</gene>
<dbReference type="InterPro" id="IPR029016">
    <property type="entry name" value="GAF-like_dom_sf"/>
</dbReference>
<evidence type="ECO:0000256" key="14">
    <source>
        <dbReference type="ARBA" id="ARBA00074306"/>
    </source>
</evidence>
<dbReference type="InterPro" id="IPR013767">
    <property type="entry name" value="PAS_fold"/>
</dbReference>
<feature type="domain" description="PAS" evidence="20">
    <location>
        <begin position="1623"/>
        <end position="1677"/>
    </location>
</feature>
<dbReference type="Pfam" id="PF13188">
    <property type="entry name" value="PAS_8"/>
    <property type="match status" value="1"/>
</dbReference>
<dbReference type="InterPro" id="IPR011990">
    <property type="entry name" value="TPR-like_helical_dom_sf"/>
</dbReference>
<feature type="domain" description="PAC" evidence="21">
    <location>
        <begin position="2215"/>
        <end position="2267"/>
    </location>
</feature>
<feature type="domain" description="PAC" evidence="21">
    <location>
        <begin position="1696"/>
        <end position="1748"/>
    </location>
</feature>
<evidence type="ECO:0000256" key="9">
    <source>
        <dbReference type="ARBA" id="ARBA00022777"/>
    </source>
</evidence>
<dbReference type="PROSITE" id="PS50110">
    <property type="entry name" value="RESPONSE_REGULATORY"/>
    <property type="match status" value="1"/>
</dbReference>
<dbReference type="EC" id="2.7.13.3" evidence="4"/>